<dbReference type="OrthoDB" id="5196292at2"/>
<proteinExistence type="predicted"/>
<feature type="signal peptide" evidence="1">
    <location>
        <begin position="1"/>
        <end position="32"/>
    </location>
</feature>
<dbReference type="Pfam" id="PF03995">
    <property type="entry name" value="Inhibitor_I36"/>
    <property type="match status" value="1"/>
</dbReference>
<keyword evidence="3" id="KW-1185">Reference proteome</keyword>
<dbReference type="EMBL" id="FNON01000004">
    <property type="protein sequence ID" value="SDY18456.1"/>
    <property type="molecule type" value="Genomic_DNA"/>
</dbReference>
<name>A0A1H3HSG2_9PSEU</name>
<evidence type="ECO:0000256" key="1">
    <source>
        <dbReference type="SAM" id="SignalP"/>
    </source>
</evidence>
<evidence type="ECO:0000313" key="3">
    <source>
        <dbReference type="Proteomes" id="UP000199515"/>
    </source>
</evidence>
<organism evidence="2 3">
    <name type="scientific">Amycolatopsis xylanica</name>
    <dbReference type="NCBI Taxonomy" id="589385"/>
    <lineage>
        <taxon>Bacteria</taxon>
        <taxon>Bacillati</taxon>
        <taxon>Actinomycetota</taxon>
        <taxon>Actinomycetes</taxon>
        <taxon>Pseudonocardiales</taxon>
        <taxon>Pseudonocardiaceae</taxon>
        <taxon>Amycolatopsis</taxon>
    </lineage>
</organism>
<dbReference type="RefSeq" id="WP_091291847.1">
    <property type="nucleotide sequence ID" value="NZ_FNON01000004.1"/>
</dbReference>
<dbReference type="AlphaFoldDB" id="A0A1H3HSG2"/>
<feature type="chain" id="PRO_5011610114" evidence="1">
    <location>
        <begin position="33"/>
        <end position="129"/>
    </location>
</feature>
<evidence type="ECO:0000313" key="2">
    <source>
        <dbReference type="EMBL" id="SDY18456.1"/>
    </source>
</evidence>
<dbReference type="STRING" id="589385.SAMN05421504_104803"/>
<sequence>METRSLKLRAYLPRMLALTASCLIVGSGVAQASTPPPEFACLKGEFCAWTDEFYGGKITRLDLRTANPEECVPLPADFDGRAFANRLDRLITVYQGRDCSTEGDFTTYPGGGTFVPQAPFVARAIQIWE</sequence>
<protein>
    <submittedName>
        <fullName evidence="2">Peptidase inhibitor family I36</fullName>
    </submittedName>
</protein>
<dbReference type="Proteomes" id="UP000199515">
    <property type="component" value="Unassembled WGS sequence"/>
</dbReference>
<reference evidence="2 3" key="1">
    <citation type="submission" date="2016-10" db="EMBL/GenBank/DDBJ databases">
        <authorList>
            <person name="de Groot N.N."/>
        </authorList>
    </citation>
    <scope>NUCLEOTIDE SEQUENCE [LARGE SCALE GENOMIC DNA]</scope>
    <source>
        <strain evidence="2 3">CPCC 202699</strain>
    </source>
</reference>
<accession>A0A1H3HSG2</accession>
<keyword evidence="1" id="KW-0732">Signal</keyword>
<gene>
    <name evidence="2" type="ORF">SAMN05421504_104803</name>
</gene>